<protein>
    <submittedName>
        <fullName evidence="15">Cytochrome P450 6DP6</fullName>
    </submittedName>
</protein>
<dbReference type="AlphaFoldDB" id="A0A3G2M0C9"/>
<dbReference type="GO" id="GO:0016705">
    <property type="term" value="F:oxidoreductase activity, acting on paired donors, with incorporation or reduction of molecular oxygen"/>
    <property type="evidence" value="ECO:0007669"/>
    <property type="project" value="InterPro"/>
</dbReference>
<dbReference type="InterPro" id="IPR017972">
    <property type="entry name" value="Cyt_P450_CS"/>
</dbReference>
<dbReference type="EMBL" id="MG840830">
    <property type="protein sequence ID" value="AYN79706.1"/>
    <property type="molecule type" value="mRNA"/>
</dbReference>
<evidence type="ECO:0000256" key="14">
    <source>
        <dbReference type="RuleBase" id="RU000461"/>
    </source>
</evidence>
<dbReference type="Pfam" id="PF00067">
    <property type="entry name" value="p450"/>
    <property type="match status" value="1"/>
</dbReference>
<dbReference type="PRINTS" id="PR00463">
    <property type="entry name" value="EP450I"/>
</dbReference>
<name>A0A3G2M0C9_BEMTA</name>
<dbReference type="GO" id="GO:0005506">
    <property type="term" value="F:iron ion binding"/>
    <property type="evidence" value="ECO:0007669"/>
    <property type="project" value="InterPro"/>
</dbReference>
<dbReference type="PROSITE" id="PS00086">
    <property type="entry name" value="CYTOCHROME_P450"/>
    <property type="match status" value="1"/>
</dbReference>
<evidence type="ECO:0000256" key="9">
    <source>
        <dbReference type="ARBA" id="ARBA00023002"/>
    </source>
</evidence>
<keyword evidence="10 13" id="KW-0408">Iron</keyword>
<dbReference type="InterPro" id="IPR036396">
    <property type="entry name" value="Cyt_P450_sf"/>
</dbReference>
<dbReference type="GO" id="GO:0004497">
    <property type="term" value="F:monooxygenase activity"/>
    <property type="evidence" value="ECO:0007669"/>
    <property type="project" value="UniProtKB-KW"/>
</dbReference>
<evidence type="ECO:0000256" key="5">
    <source>
        <dbReference type="ARBA" id="ARBA00022617"/>
    </source>
</evidence>
<evidence type="ECO:0000256" key="13">
    <source>
        <dbReference type="PIRSR" id="PIRSR602401-1"/>
    </source>
</evidence>
<evidence type="ECO:0000256" key="6">
    <source>
        <dbReference type="ARBA" id="ARBA00022723"/>
    </source>
</evidence>
<dbReference type="FunFam" id="1.10.630.10:FF:000042">
    <property type="entry name" value="Cytochrome P450"/>
    <property type="match status" value="1"/>
</dbReference>
<keyword evidence="9 14" id="KW-0560">Oxidoreductase</keyword>
<keyword evidence="5 13" id="KW-0349">Heme</keyword>
<dbReference type="InterPro" id="IPR001128">
    <property type="entry name" value="Cyt_P450"/>
</dbReference>
<proteinExistence type="evidence at transcript level"/>
<dbReference type="PANTHER" id="PTHR24292:SF54">
    <property type="entry name" value="CYP9F3-RELATED"/>
    <property type="match status" value="1"/>
</dbReference>
<evidence type="ECO:0000256" key="4">
    <source>
        <dbReference type="ARBA" id="ARBA00010617"/>
    </source>
</evidence>
<dbReference type="CDD" id="cd11056">
    <property type="entry name" value="CYP6-like"/>
    <property type="match status" value="1"/>
</dbReference>
<comment type="similarity">
    <text evidence="4 14">Belongs to the cytochrome P450 family.</text>
</comment>
<evidence type="ECO:0000256" key="3">
    <source>
        <dbReference type="ARBA" id="ARBA00004406"/>
    </source>
</evidence>
<organism evidence="15">
    <name type="scientific">Bemisia tabaci</name>
    <name type="common">Sweetpotato whitefly</name>
    <name type="synonym">Aleurodes tabaci</name>
    <dbReference type="NCBI Taxonomy" id="7038"/>
    <lineage>
        <taxon>Eukaryota</taxon>
        <taxon>Metazoa</taxon>
        <taxon>Ecdysozoa</taxon>
        <taxon>Arthropoda</taxon>
        <taxon>Hexapoda</taxon>
        <taxon>Insecta</taxon>
        <taxon>Pterygota</taxon>
        <taxon>Neoptera</taxon>
        <taxon>Paraneoptera</taxon>
        <taxon>Hemiptera</taxon>
        <taxon>Sternorrhyncha</taxon>
        <taxon>Aleyrodoidea</taxon>
        <taxon>Aleyrodidae</taxon>
        <taxon>Aleyrodinae</taxon>
        <taxon>Bemisia</taxon>
    </lineage>
</organism>
<evidence type="ECO:0000256" key="10">
    <source>
        <dbReference type="ARBA" id="ARBA00023004"/>
    </source>
</evidence>
<evidence type="ECO:0000256" key="2">
    <source>
        <dbReference type="ARBA" id="ARBA00004174"/>
    </source>
</evidence>
<evidence type="ECO:0000256" key="11">
    <source>
        <dbReference type="ARBA" id="ARBA00023033"/>
    </source>
</evidence>
<comment type="cofactor">
    <cofactor evidence="1 13">
        <name>heme</name>
        <dbReference type="ChEBI" id="CHEBI:30413"/>
    </cofactor>
</comment>
<dbReference type="PRINTS" id="PR00385">
    <property type="entry name" value="P450"/>
</dbReference>
<reference evidence="15" key="1">
    <citation type="submission" date="2018-01" db="EMBL/GenBank/DDBJ databases">
        <authorList>
            <person name="Che W."/>
            <person name="Wang R."/>
        </authorList>
    </citation>
    <scope>NUCLEOTIDE SEQUENCE</scope>
    <source>
        <strain evidence="15">MED</strain>
    </source>
</reference>
<dbReference type="InterPro" id="IPR050476">
    <property type="entry name" value="Insect_CytP450_Detox"/>
</dbReference>
<dbReference type="SUPFAM" id="SSF48264">
    <property type="entry name" value="Cytochrome P450"/>
    <property type="match status" value="1"/>
</dbReference>
<evidence type="ECO:0000256" key="12">
    <source>
        <dbReference type="ARBA" id="ARBA00023136"/>
    </source>
</evidence>
<keyword evidence="11 14" id="KW-0503">Monooxygenase</keyword>
<dbReference type="PANTHER" id="PTHR24292">
    <property type="entry name" value="CYTOCHROME P450"/>
    <property type="match status" value="1"/>
</dbReference>
<dbReference type="GO" id="GO:0020037">
    <property type="term" value="F:heme binding"/>
    <property type="evidence" value="ECO:0007669"/>
    <property type="project" value="InterPro"/>
</dbReference>
<evidence type="ECO:0000256" key="8">
    <source>
        <dbReference type="ARBA" id="ARBA00022848"/>
    </source>
</evidence>
<keyword evidence="6 13" id="KW-0479">Metal-binding</keyword>
<accession>A0A3G2M0C9</accession>
<keyword evidence="7" id="KW-0256">Endoplasmic reticulum</keyword>
<evidence type="ECO:0000256" key="1">
    <source>
        <dbReference type="ARBA" id="ARBA00001971"/>
    </source>
</evidence>
<feature type="binding site" description="axial binding residue" evidence="13">
    <location>
        <position position="445"/>
    </location>
    <ligand>
        <name>heme</name>
        <dbReference type="ChEBI" id="CHEBI:30413"/>
    </ligand>
    <ligandPart>
        <name>Fe</name>
        <dbReference type="ChEBI" id="CHEBI:18248"/>
    </ligandPart>
</feature>
<evidence type="ECO:0000313" key="15">
    <source>
        <dbReference type="EMBL" id="AYN79706.1"/>
    </source>
</evidence>
<dbReference type="GO" id="GO:0005789">
    <property type="term" value="C:endoplasmic reticulum membrane"/>
    <property type="evidence" value="ECO:0007669"/>
    <property type="project" value="UniProtKB-SubCell"/>
</dbReference>
<comment type="subcellular location">
    <subcellularLocation>
        <location evidence="3">Endoplasmic reticulum membrane</location>
        <topology evidence="3">Peripheral membrane protein</topology>
    </subcellularLocation>
    <subcellularLocation>
        <location evidence="2">Microsome membrane</location>
        <topology evidence="2">Peripheral membrane protein</topology>
    </subcellularLocation>
</comment>
<evidence type="ECO:0000256" key="7">
    <source>
        <dbReference type="ARBA" id="ARBA00022824"/>
    </source>
</evidence>
<keyword evidence="8" id="KW-0492">Microsome</keyword>
<sequence length="503" mass="58312">MVDFILLCMGICLAIYAYVTSTFDYWRRHGVVHPKPLPFFGIIKPLITFQMTSGQLFQNIYNNYPNEPFVGIWMIRKPALLVRSPEVIGDILVKQFQKFVDRGHKFDERREPITANLVTLTGDRWRYLRQKLSPVFSTGKLRLMTDLVVKCGEALNRHVLESLEETKRGEIEIRDLTAKYTTDVIGTAAFGLEFESFTSDDAPFRKMGRKLFSPSLKYAIALVIRQFFPDFYSYLGLRSFPKEVNSFFLDLTRDTIEMRKKHNIQRNDFMDLLIKLKEEKDLNASHKTFEINHKTLTAQAFVFFTAGFETTSTTLSFCLYELALNPEIQLKAVQEIQEAKKTNAHLTYQSTQEMPYLECILKETLRKYPPVMNLHRVCNETTQISGTKLVIESGTDIKIPVFAIHYDPQYYPNPLVFDPERFSPENCLSRPKFTFLPFGDGPRICIGMRFAYMEMKLCLAQFLEKFRVTPCSKTVIPMKFDTKSFLLRPEGGLWLSVSSRESL</sequence>
<keyword evidence="12" id="KW-0472">Membrane</keyword>
<dbReference type="Gene3D" id="1.10.630.10">
    <property type="entry name" value="Cytochrome P450"/>
    <property type="match status" value="1"/>
</dbReference>
<dbReference type="InterPro" id="IPR002401">
    <property type="entry name" value="Cyt_P450_E_grp-I"/>
</dbReference>